<dbReference type="InterPro" id="IPR036962">
    <property type="entry name" value="Glyco_hydro_3_N_sf"/>
</dbReference>
<keyword evidence="5" id="KW-1185">Reference proteome</keyword>
<dbReference type="EMBL" id="QPKV01000003">
    <property type="protein sequence ID" value="RDC57360.1"/>
    <property type="molecule type" value="Genomic_DNA"/>
</dbReference>
<dbReference type="Pfam" id="PF14310">
    <property type="entry name" value="Fn3-like"/>
    <property type="match status" value="1"/>
</dbReference>
<protein>
    <submittedName>
        <fullName evidence="4">Glycosyl hydrolase</fullName>
    </submittedName>
</protein>
<accession>A0A369PYP3</accession>
<dbReference type="SUPFAM" id="SSF52279">
    <property type="entry name" value="Beta-D-glucan exohydrolase, C-terminal domain"/>
    <property type="match status" value="1"/>
</dbReference>
<name>A0A369PYP3_9SPHI</name>
<proteinExistence type="inferred from homology"/>
<evidence type="ECO:0000313" key="5">
    <source>
        <dbReference type="Proteomes" id="UP000253961"/>
    </source>
</evidence>
<dbReference type="InterPro" id="IPR002772">
    <property type="entry name" value="Glyco_hydro_3_C"/>
</dbReference>
<dbReference type="FunFam" id="2.60.40.10:FF:000495">
    <property type="entry name" value="Periplasmic beta-glucosidase"/>
    <property type="match status" value="1"/>
</dbReference>
<dbReference type="InterPro" id="IPR013783">
    <property type="entry name" value="Ig-like_fold"/>
</dbReference>
<dbReference type="PRINTS" id="PR00133">
    <property type="entry name" value="GLHYDRLASE3"/>
</dbReference>
<dbReference type="InterPro" id="IPR001764">
    <property type="entry name" value="Glyco_hydro_3_N"/>
</dbReference>
<dbReference type="PANTHER" id="PTHR30620">
    <property type="entry name" value="PERIPLASMIC BETA-GLUCOSIDASE-RELATED"/>
    <property type="match status" value="1"/>
</dbReference>
<evidence type="ECO:0000259" key="3">
    <source>
        <dbReference type="SMART" id="SM01217"/>
    </source>
</evidence>
<dbReference type="GO" id="GO:0008422">
    <property type="term" value="F:beta-glucosidase activity"/>
    <property type="evidence" value="ECO:0007669"/>
    <property type="project" value="TreeGrafter"/>
</dbReference>
<keyword evidence="2 4" id="KW-0378">Hydrolase</keyword>
<gene>
    <name evidence="4" type="ORF">DU508_09350</name>
</gene>
<sequence length="874" mass="96619">MKIKLITLLSISILTFIGKAEAQKTKHVYQDATKPITERIEDLLKRMTLQEKIDQLRHIHSEDYDANGVVDLQKLHEFTKGNSFGCIEGFPLSSKQYLKMVYHVQKYMKQRTRLGIPVIPVLEGLHGTVQDNCTIFPQSIALASTFRPELAKQMSVHISAEMKAIGAKQLFAPDLDLARELRWGRVEETYGEDPFLVGEMGVAYIKGFRENNLICTPKHFVGHGTPIGGINLSNVEGGLKQLYSLYMQPFERVIKEADPLSIMNCYSSYDGEPITGSSFFLTDLLRKHLGFKGFVYSDWGSISMLYSFHHTAANSTDAALQAITAGIDVEAASSTYEELDSLVKSKKLPVSYIDRAVRNVLYTKFKSGLFEDALPDTTVAFKQQIHTPASIKLARTIADESIVLVKNENNILPLDESKLQSLAIIGPNADQVQFGDYTWSRNNRDGITPLNGIKQLIGDKVTINYAKGCELTGLDSTGFAAAVSAAKQSNAAIVFVGSQSAALARERINSTSGEGFDLDDLKLPGVQEELIKAIHRTGKPVIVVLVTGRPFVLSWEEKNVPAIAIQWYGGEQEGHAIAGMLFGKTNPSGKLPISFPKSTGNTPAYYNYLPTERGFYGSPGTENTPGRDYVFAKPGALWPFGYGLSYTKFEFNNLNISRKKVLSSDSITVSIQVKNSGQRDGAEVVQLYVRDLVSSVATPVQALKGFRKVFLKAEEEQIVTLQLPVNELYLYNKDLKRVVEPGDFEIQLGAASNDIRAKDRITVFVSQKELQAAKTLPGKTETRQQIENNTNISNDTTIKVSGIVRDVQASILSDVSIYTKTGETKVVTNDAGSYIITVKSSDILIFSKKGYETKEVPVRNNKILNVTLNKQSEH</sequence>
<dbReference type="PANTHER" id="PTHR30620:SF123">
    <property type="entry name" value="BETA-XYLOSIDASE"/>
    <property type="match status" value="1"/>
</dbReference>
<dbReference type="SUPFAM" id="SSF51445">
    <property type="entry name" value="(Trans)glycosidases"/>
    <property type="match status" value="1"/>
</dbReference>
<dbReference type="FunFam" id="3.40.50.1700:FF:000009">
    <property type="entry name" value="Periplasmic beta-glucosidase"/>
    <property type="match status" value="1"/>
</dbReference>
<dbReference type="Gene3D" id="2.60.40.10">
    <property type="entry name" value="Immunoglobulins"/>
    <property type="match status" value="1"/>
</dbReference>
<dbReference type="InterPro" id="IPR017853">
    <property type="entry name" value="GH"/>
</dbReference>
<comment type="similarity">
    <text evidence="1">Belongs to the glycosyl hydrolase 3 family.</text>
</comment>
<dbReference type="InterPro" id="IPR051915">
    <property type="entry name" value="Cellulose_Degrad_GH3"/>
</dbReference>
<dbReference type="InterPro" id="IPR026891">
    <property type="entry name" value="Fn3-like"/>
</dbReference>
<evidence type="ECO:0000313" key="4">
    <source>
        <dbReference type="EMBL" id="RDC57360.1"/>
    </source>
</evidence>
<dbReference type="Pfam" id="PF00933">
    <property type="entry name" value="Glyco_hydro_3"/>
    <property type="match status" value="1"/>
</dbReference>
<dbReference type="Gene3D" id="3.40.50.1700">
    <property type="entry name" value="Glycoside hydrolase family 3 C-terminal domain"/>
    <property type="match status" value="1"/>
</dbReference>
<dbReference type="OrthoDB" id="9758670at2"/>
<feature type="domain" description="Fibronectin type III-like" evidence="3">
    <location>
        <begin position="683"/>
        <end position="752"/>
    </location>
</feature>
<dbReference type="AlphaFoldDB" id="A0A369PYP3"/>
<dbReference type="InterPro" id="IPR036881">
    <property type="entry name" value="Glyco_hydro_3_C_sf"/>
</dbReference>
<evidence type="ECO:0000256" key="1">
    <source>
        <dbReference type="ARBA" id="ARBA00005336"/>
    </source>
</evidence>
<dbReference type="SUPFAM" id="SSF49464">
    <property type="entry name" value="Carboxypeptidase regulatory domain-like"/>
    <property type="match status" value="1"/>
</dbReference>
<dbReference type="GO" id="GO:0009251">
    <property type="term" value="P:glucan catabolic process"/>
    <property type="evidence" value="ECO:0007669"/>
    <property type="project" value="TreeGrafter"/>
</dbReference>
<dbReference type="Proteomes" id="UP000253961">
    <property type="component" value="Unassembled WGS sequence"/>
</dbReference>
<organism evidence="4 5">
    <name type="scientific">Pedobacter chinensis</name>
    <dbReference type="NCBI Taxonomy" id="2282421"/>
    <lineage>
        <taxon>Bacteria</taxon>
        <taxon>Pseudomonadati</taxon>
        <taxon>Bacteroidota</taxon>
        <taxon>Sphingobacteriia</taxon>
        <taxon>Sphingobacteriales</taxon>
        <taxon>Sphingobacteriaceae</taxon>
        <taxon>Pedobacter</taxon>
    </lineage>
</organism>
<dbReference type="SMART" id="SM01217">
    <property type="entry name" value="Fn3_like"/>
    <property type="match status" value="1"/>
</dbReference>
<reference evidence="4 5" key="1">
    <citation type="submission" date="2018-07" db="EMBL/GenBank/DDBJ databases">
        <title>Pedobacter sp. nov., isolated from soil.</title>
        <authorList>
            <person name="Zhou L.Y."/>
            <person name="Du Z.J."/>
        </authorList>
    </citation>
    <scope>NUCLEOTIDE SEQUENCE [LARGE SCALE GENOMIC DNA]</scope>
    <source>
        <strain evidence="4 5">JDX94</strain>
    </source>
</reference>
<dbReference type="InterPro" id="IPR008969">
    <property type="entry name" value="CarboxyPept-like_regulatory"/>
</dbReference>
<dbReference type="Pfam" id="PF01915">
    <property type="entry name" value="Glyco_hydro_3_C"/>
    <property type="match status" value="1"/>
</dbReference>
<evidence type="ECO:0000256" key="2">
    <source>
        <dbReference type="ARBA" id="ARBA00022801"/>
    </source>
</evidence>
<dbReference type="Gene3D" id="3.20.20.300">
    <property type="entry name" value="Glycoside hydrolase, family 3, N-terminal domain"/>
    <property type="match status" value="1"/>
</dbReference>
<dbReference type="RefSeq" id="WP_115402531.1">
    <property type="nucleotide sequence ID" value="NZ_QPKV01000003.1"/>
</dbReference>
<comment type="caution">
    <text evidence="4">The sequence shown here is derived from an EMBL/GenBank/DDBJ whole genome shotgun (WGS) entry which is preliminary data.</text>
</comment>